<dbReference type="GO" id="GO:0003677">
    <property type="term" value="F:DNA binding"/>
    <property type="evidence" value="ECO:0007669"/>
    <property type="project" value="UniProtKB-KW"/>
</dbReference>
<keyword evidence="1" id="KW-0805">Transcription regulation</keyword>
<dbReference type="InterPro" id="IPR036390">
    <property type="entry name" value="WH_DNA-bd_sf"/>
</dbReference>
<name>A0A3N2C5N1_9MICO</name>
<dbReference type="Gene3D" id="1.10.10.10">
    <property type="entry name" value="Winged helix-like DNA-binding domain superfamily/Winged helix DNA-binding domain"/>
    <property type="match status" value="1"/>
</dbReference>
<evidence type="ECO:0000313" key="6">
    <source>
        <dbReference type="Proteomes" id="UP000266915"/>
    </source>
</evidence>
<reference evidence="5 6" key="1">
    <citation type="submission" date="2018-11" db="EMBL/GenBank/DDBJ databases">
        <title>Sequencing the genomes of 1000 actinobacteria strains.</title>
        <authorList>
            <person name="Klenk H.-P."/>
        </authorList>
    </citation>
    <scope>NUCLEOTIDE SEQUENCE [LARGE SCALE GENOMIC DNA]</scope>
    <source>
        <strain evidence="5 6">DSM 14012</strain>
    </source>
</reference>
<dbReference type="InterPro" id="IPR000524">
    <property type="entry name" value="Tscrpt_reg_HTH_GntR"/>
</dbReference>
<dbReference type="PANTHER" id="PTHR43537:SF24">
    <property type="entry name" value="GLUCONATE OPERON TRANSCRIPTIONAL REPRESSOR"/>
    <property type="match status" value="1"/>
</dbReference>
<keyword evidence="2 5" id="KW-0238">DNA-binding</keyword>
<dbReference type="Proteomes" id="UP000266915">
    <property type="component" value="Unassembled WGS sequence"/>
</dbReference>
<organism evidence="5 6">
    <name type="scientific">Plantibacter flavus</name>
    <dbReference type="NCBI Taxonomy" id="150123"/>
    <lineage>
        <taxon>Bacteria</taxon>
        <taxon>Bacillati</taxon>
        <taxon>Actinomycetota</taxon>
        <taxon>Actinomycetes</taxon>
        <taxon>Micrococcales</taxon>
        <taxon>Microbacteriaceae</taxon>
        <taxon>Plantibacter</taxon>
    </lineage>
</organism>
<keyword evidence="6" id="KW-1185">Reference proteome</keyword>
<dbReference type="AlphaFoldDB" id="A0A3N2C5N1"/>
<protein>
    <submittedName>
        <fullName evidence="5">DNA-binding GntR family transcriptional regulator</fullName>
    </submittedName>
</protein>
<dbReference type="InterPro" id="IPR008920">
    <property type="entry name" value="TF_FadR/GntR_C"/>
</dbReference>
<keyword evidence="3" id="KW-0804">Transcription</keyword>
<evidence type="ECO:0000256" key="2">
    <source>
        <dbReference type="ARBA" id="ARBA00023125"/>
    </source>
</evidence>
<dbReference type="PANTHER" id="PTHR43537">
    <property type="entry name" value="TRANSCRIPTIONAL REGULATOR, GNTR FAMILY"/>
    <property type="match status" value="1"/>
</dbReference>
<dbReference type="SUPFAM" id="SSF46785">
    <property type="entry name" value="Winged helix' DNA-binding domain"/>
    <property type="match status" value="1"/>
</dbReference>
<accession>A0A3N2C5N1</accession>
<evidence type="ECO:0000259" key="4">
    <source>
        <dbReference type="PROSITE" id="PS50949"/>
    </source>
</evidence>
<dbReference type="Gene3D" id="1.20.120.530">
    <property type="entry name" value="GntR ligand-binding domain-like"/>
    <property type="match status" value="1"/>
</dbReference>
<feature type="domain" description="HTH gntR-type" evidence="4">
    <location>
        <begin position="13"/>
        <end position="80"/>
    </location>
</feature>
<dbReference type="EMBL" id="RKHL01000001">
    <property type="protein sequence ID" value="ROR82831.1"/>
    <property type="molecule type" value="Genomic_DNA"/>
</dbReference>
<evidence type="ECO:0000313" key="5">
    <source>
        <dbReference type="EMBL" id="ROR82831.1"/>
    </source>
</evidence>
<dbReference type="InterPro" id="IPR036388">
    <property type="entry name" value="WH-like_DNA-bd_sf"/>
</dbReference>
<comment type="caution">
    <text evidence="5">The sequence shown here is derived from an EMBL/GenBank/DDBJ whole genome shotgun (WGS) entry which is preliminary data.</text>
</comment>
<gene>
    <name evidence="5" type="ORF">EDD42_2927</name>
</gene>
<dbReference type="RefSeq" id="WP_085512748.1">
    <property type="nucleotide sequence ID" value="NZ_FXAP01000004.1"/>
</dbReference>
<evidence type="ECO:0000256" key="3">
    <source>
        <dbReference type="ARBA" id="ARBA00023163"/>
    </source>
</evidence>
<evidence type="ECO:0000256" key="1">
    <source>
        <dbReference type="ARBA" id="ARBA00023015"/>
    </source>
</evidence>
<sequence length="222" mass="24099">MTNPDGPSRSRPSPVGESVTERIRNAIYDGTLASGELLIEEELRVWLGAPTDAIVAALRELERVGLVETAPQRHTRVAQPRAEDRTAVLQTLGALVSGVVRVTVPTLTAGQRAELLAFVEHTMTTVAAEDADAHGRCVWGLVDRFLKHCENPVLVRATKDVIGALIYRVAATRSAETVDWSDLRVGYPHLRSAIASGDAVGAELAIEHVFRLQVPLHDLEVH</sequence>
<dbReference type="PROSITE" id="PS50949">
    <property type="entry name" value="HTH_GNTR"/>
    <property type="match status" value="1"/>
</dbReference>
<proteinExistence type="predicted"/>
<dbReference type="Pfam" id="PF00392">
    <property type="entry name" value="GntR"/>
    <property type="match status" value="1"/>
</dbReference>
<dbReference type="GO" id="GO:0003700">
    <property type="term" value="F:DNA-binding transcription factor activity"/>
    <property type="evidence" value="ECO:0007669"/>
    <property type="project" value="InterPro"/>
</dbReference>